<dbReference type="HOGENOM" id="CLU_000288_57_0_1"/>
<dbReference type="InterPro" id="IPR015943">
    <property type="entry name" value="WD40/YVTN_repeat-like_dom_sf"/>
</dbReference>
<dbReference type="SMART" id="SM00320">
    <property type="entry name" value="WD40"/>
    <property type="match status" value="6"/>
</dbReference>
<keyword evidence="4" id="KW-0539">Nucleus</keyword>
<evidence type="ECO:0000256" key="4">
    <source>
        <dbReference type="ARBA" id="ARBA00023242"/>
    </source>
</evidence>
<dbReference type="PROSITE" id="PS50082">
    <property type="entry name" value="WD_REPEATS_2"/>
    <property type="match status" value="1"/>
</dbReference>
<evidence type="ECO:0000256" key="6">
    <source>
        <dbReference type="SAM" id="MobiDB-lite"/>
    </source>
</evidence>
<keyword evidence="3" id="KW-0677">Repeat</keyword>
<feature type="region of interest" description="Disordered" evidence="6">
    <location>
        <begin position="230"/>
        <end position="250"/>
    </location>
</feature>
<evidence type="ECO:0000256" key="3">
    <source>
        <dbReference type="ARBA" id="ARBA00022737"/>
    </source>
</evidence>
<evidence type="ECO:0000259" key="7">
    <source>
        <dbReference type="Pfam" id="PF08154"/>
    </source>
</evidence>
<reference evidence="9" key="2">
    <citation type="submission" date="2015-01" db="EMBL/GenBank/DDBJ databases">
        <title>Evolutionary Origins and Diversification of the Mycorrhizal Mutualists.</title>
        <authorList>
            <consortium name="DOE Joint Genome Institute"/>
            <consortium name="Mycorrhizal Genomics Consortium"/>
            <person name="Kohler A."/>
            <person name="Kuo A."/>
            <person name="Nagy L.G."/>
            <person name="Floudas D."/>
            <person name="Copeland A."/>
            <person name="Barry K.W."/>
            <person name="Cichocki N."/>
            <person name="Veneault-Fourrey C."/>
            <person name="LaButti K."/>
            <person name="Lindquist E.A."/>
            <person name="Lipzen A."/>
            <person name="Lundell T."/>
            <person name="Morin E."/>
            <person name="Murat C."/>
            <person name="Riley R."/>
            <person name="Ohm R."/>
            <person name="Sun H."/>
            <person name="Tunlid A."/>
            <person name="Henrissat B."/>
            <person name="Grigoriev I.V."/>
            <person name="Hibbett D.S."/>
            <person name="Martin F."/>
        </authorList>
    </citation>
    <scope>NUCLEOTIDE SEQUENCE [LARGE SCALE GENOMIC DNA]</scope>
    <source>
        <strain evidence="9">441</strain>
    </source>
</reference>
<evidence type="ECO:0000256" key="2">
    <source>
        <dbReference type="ARBA" id="ARBA00022574"/>
    </source>
</evidence>
<dbReference type="InterPro" id="IPR012972">
    <property type="entry name" value="NLE"/>
</dbReference>
<dbReference type="EMBL" id="KN833689">
    <property type="protein sequence ID" value="KIK29545.1"/>
    <property type="molecule type" value="Genomic_DNA"/>
</dbReference>
<feature type="repeat" description="WD" evidence="5">
    <location>
        <begin position="187"/>
        <end position="219"/>
    </location>
</feature>
<reference evidence="8 9" key="1">
    <citation type="submission" date="2014-04" db="EMBL/GenBank/DDBJ databases">
        <authorList>
            <consortium name="DOE Joint Genome Institute"/>
            <person name="Kuo A."/>
            <person name="Kohler A."/>
            <person name="Costa M.D."/>
            <person name="Nagy L.G."/>
            <person name="Floudas D."/>
            <person name="Copeland A."/>
            <person name="Barry K.W."/>
            <person name="Cichocki N."/>
            <person name="Veneault-Fourrey C."/>
            <person name="LaButti K."/>
            <person name="Lindquist E.A."/>
            <person name="Lipzen A."/>
            <person name="Lundell T."/>
            <person name="Morin E."/>
            <person name="Murat C."/>
            <person name="Sun H."/>
            <person name="Tunlid A."/>
            <person name="Henrissat B."/>
            <person name="Grigoriev I.V."/>
            <person name="Hibbett D.S."/>
            <person name="Martin F."/>
            <person name="Nordberg H.P."/>
            <person name="Cantor M.N."/>
            <person name="Hua S.X."/>
        </authorList>
    </citation>
    <scope>NUCLEOTIDE SEQUENCE [LARGE SCALE GENOMIC DNA]</scope>
    <source>
        <strain evidence="8 9">441</strain>
    </source>
</reference>
<evidence type="ECO:0000313" key="9">
    <source>
        <dbReference type="Proteomes" id="UP000054018"/>
    </source>
</evidence>
<proteinExistence type="predicted"/>
<evidence type="ECO:0000256" key="1">
    <source>
        <dbReference type="ARBA" id="ARBA00004123"/>
    </source>
</evidence>
<accession>A0A0C9YWU9</accession>
<dbReference type="InterPro" id="IPR020472">
    <property type="entry name" value="WD40_PAC1"/>
</dbReference>
<dbReference type="Pfam" id="PF08154">
    <property type="entry name" value="NLE"/>
    <property type="match status" value="1"/>
</dbReference>
<dbReference type="STRING" id="765257.A0A0C9YWU9"/>
<name>A0A0C9YWU9_9AGAM</name>
<dbReference type="GO" id="GO:0005634">
    <property type="term" value="C:nucleus"/>
    <property type="evidence" value="ECO:0007669"/>
    <property type="project" value="UniProtKB-SubCell"/>
</dbReference>
<feature type="domain" description="NLE" evidence="7">
    <location>
        <begin position="6"/>
        <end position="64"/>
    </location>
</feature>
<dbReference type="Proteomes" id="UP000054018">
    <property type="component" value="Unassembled WGS sequence"/>
</dbReference>
<dbReference type="PANTHER" id="PTHR19855">
    <property type="entry name" value="WD40 REPEAT PROTEIN 12, 37"/>
    <property type="match status" value="1"/>
</dbReference>
<dbReference type="OrthoDB" id="10251381at2759"/>
<protein>
    <recommendedName>
        <fullName evidence="7">NLE domain-containing protein</fullName>
    </recommendedName>
</protein>
<dbReference type="AlphaFoldDB" id="A0A0C9YWU9"/>
<dbReference type="PANTHER" id="PTHR19855:SF11">
    <property type="entry name" value="RIBOSOME BIOGENESIS PROTEIN WDR12"/>
    <property type="match status" value="1"/>
</dbReference>
<comment type="subcellular location">
    <subcellularLocation>
        <location evidence="1">Nucleus</location>
    </subcellularLocation>
</comment>
<organism evidence="8 9">
    <name type="scientific">Pisolithus microcarpus 441</name>
    <dbReference type="NCBI Taxonomy" id="765257"/>
    <lineage>
        <taxon>Eukaryota</taxon>
        <taxon>Fungi</taxon>
        <taxon>Dikarya</taxon>
        <taxon>Basidiomycota</taxon>
        <taxon>Agaricomycotina</taxon>
        <taxon>Agaricomycetes</taxon>
        <taxon>Agaricomycetidae</taxon>
        <taxon>Boletales</taxon>
        <taxon>Sclerodermatineae</taxon>
        <taxon>Pisolithaceae</taxon>
        <taxon>Pisolithus</taxon>
    </lineage>
</organism>
<dbReference type="SUPFAM" id="SSF50978">
    <property type="entry name" value="WD40 repeat-like"/>
    <property type="match status" value="1"/>
</dbReference>
<dbReference type="InterPro" id="IPR001680">
    <property type="entry name" value="WD40_rpt"/>
</dbReference>
<dbReference type="PRINTS" id="PR00320">
    <property type="entry name" value="GPROTEINBRPT"/>
</dbReference>
<sequence length="431" mass="47103">MGTHAVVFTTKTGYVLPSQKFMIPVEWRRYQLSQLINKALSLADPIPFDFLIRGEILRTSLAEWTAEKGIGEEETLEVEYFESVLPPQRLSALPHDDWVSSVSCSISEHFLTASYDGHVRLFDHSQNCIRDVPAHLAPVTSVALVSGPDTSDHSCIIASASHDLTARLTKISLADDTTRPSQPLATLHLHTSLLTSIAADSTGSTLLTASWDGNIGVWDSVVPIEDDVVPESGDRKKRRKIGDNDRPKNKVPATVLKSHTARVSKAIFALSSRQHAYSCGFDSTVRHWDVEVGVCTNTITVPERPMLDLSLTNDENTLLAASTDRTVSIFDLRGSDFCSTVGTLMHPAMPSCLVCPRTSTAPQVMVGSYDGVARLWDLRSVRSAIASFRVWEGMKILDVDWAGDTLCVGGEGGVDIWRISQGERISATAQT</sequence>
<dbReference type="InterPro" id="IPR036322">
    <property type="entry name" value="WD40_repeat_dom_sf"/>
</dbReference>
<dbReference type="Pfam" id="PF00400">
    <property type="entry name" value="WD40"/>
    <property type="match status" value="4"/>
</dbReference>
<evidence type="ECO:0000313" key="8">
    <source>
        <dbReference type="EMBL" id="KIK29545.1"/>
    </source>
</evidence>
<evidence type="ECO:0000256" key="5">
    <source>
        <dbReference type="PROSITE-ProRule" id="PRU00221"/>
    </source>
</evidence>
<dbReference type="Gene3D" id="2.130.10.10">
    <property type="entry name" value="YVTN repeat-like/Quinoprotein amine dehydrogenase"/>
    <property type="match status" value="1"/>
</dbReference>
<dbReference type="PROSITE" id="PS50294">
    <property type="entry name" value="WD_REPEATS_REGION"/>
    <property type="match status" value="1"/>
</dbReference>
<gene>
    <name evidence="8" type="ORF">PISMIDRAFT_672254</name>
</gene>
<keyword evidence="9" id="KW-1185">Reference proteome</keyword>
<keyword evidence="2 5" id="KW-0853">WD repeat</keyword>